<evidence type="ECO:0000259" key="1">
    <source>
        <dbReference type="Pfam" id="PF03992"/>
    </source>
</evidence>
<dbReference type="InterPro" id="IPR011008">
    <property type="entry name" value="Dimeric_a/b-barrel"/>
</dbReference>
<dbReference type="eggNOG" id="ENOG502S9HJ">
    <property type="taxonomic scope" value="Eukaryota"/>
</dbReference>
<organism evidence="2 3">
    <name type="scientific">Dictyostelium purpureum</name>
    <name type="common">Slime mold</name>
    <dbReference type="NCBI Taxonomy" id="5786"/>
    <lineage>
        <taxon>Eukaryota</taxon>
        <taxon>Amoebozoa</taxon>
        <taxon>Evosea</taxon>
        <taxon>Eumycetozoa</taxon>
        <taxon>Dictyostelia</taxon>
        <taxon>Dictyosteliales</taxon>
        <taxon>Dictyosteliaceae</taxon>
        <taxon>Dictyostelium</taxon>
    </lineage>
</organism>
<dbReference type="OrthoDB" id="10263341at2759"/>
<dbReference type="RefSeq" id="XP_003288933.1">
    <property type="nucleotide sequence ID" value="XM_003288885.1"/>
</dbReference>
<dbReference type="InterPro" id="IPR052936">
    <property type="entry name" value="Jasmonate_Hydroxylase-like"/>
</dbReference>
<dbReference type="PANTHER" id="PTHR37811">
    <property type="entry name" value="BLL5343 PROTEIN"/>
    <property type="match status" value="1"/>
</dbReference>
<dbReference type="EMBL" id="GL871093">
    <property type="protein sequence ID" value="EGC34557.1"/>
    <property type="molecule type" value="Genomic_DNA"/>
</dbReference>
<dbReference type="GeneID" id="10499615"/>
<dbReference type="AlphaFoldDB" id="F0ZNC6"/>
<dbReference type="InParanoid" id="F0ZNC6"/>
<dbReference type="Gene3D" id="3.30.70.100">
    <property type="match status" value="1"/>
</dbReference>
<keyword evidence="3" id="KW-1185">Reference proteome</keyword>
<dbReference type="OMA" id="TPEPPYY"/>
<dbReference type="KEGG" id="dpp:DICPUDRAFT_88270"/>
<name>F0ZNC6_DICPU</name>
<evidence type="ECO:0000313" key="3">
    <source>
        <dbReference type="Proteomes" id="UP000001064"/>
    </source>
</evidence>
<dbReference type="InterPro" id="IPR007138">
    <property type="entry name" value="ABM_dom"/>
</dbReference>
<protein>
    <recommendedName>
        <fullName evidence="1">ABM domain-containing protein</fullName>
    </recommendedName>
</protein>
<proteinExistence type="predicted"/>
<sequence>MNLDSFAKTPKKDYFVCIFTSQKPIETNKEYSEMDIKMDELAKSQPGYLGVESTSNNKGFGITVSYWESLESIKNWKSNSEHMAAQQYGIKDWYNHYEIRVAEVKYSYSSKPKEL</sequence>
<feature type="domain" description="ABM" evidence="1">
    <location>
        <begin position="41"/>
        <end position="87"/>
    </location>
</feature>
<dbReference type="PANTHER" id="PTHR37811:SF2">
    <property type="entry name" value="ABM DOMAIN-CONTAINING PROTEIN"/>
    <property type="match status" value="1"/>
</dbReference>
<gene>
    <name evidence="2" type="ORF">DICPUDRAFT_88270</name>
</gene>
<reference evidence="3" key="1">
    <citation type="journal article" date="2011" name="Genome Biol.">
        <title>Comparative genomics of the social amoebae Dictyostelium discoideum and Dictyostelium purpureum.</title>
        <authorList>
            <consortium name="US DOE Joint Genome Institute (JGI-PGF)"/>
            <person name="Sucgang R."/>
            <person name="Kuo A."/>
            <person name="Tian X."/>
            <person name="Salerno W."/>
            <person name="Parikh A."/>
            <person name="Feasley C.L."/>
            <person name="Dalin E."/>
            <person name="Tu H."/>
            <person name="Huang E."/>
            <person name="Barry K."/>
            <person name="Lindquist E."/>
            <person name="Shapiro H."/>
            <person name="Bruce D."/>
            <person name="Schmutz J."/>
            <person name="Salamov A."/>
            <person name="Fey P."/>
            <person name="Gaudet P."/>
            <person name="Anjard C."/>
            <person name="Babu M.M."/>
            <person name="Basu S."/>
            <person name="Bushmanova Y."/>
            <person name="van der Wel H."/>
            <person name="Katoh-Kurasawa M."/>
            <person name="Dinh C."/>
            <person name="Coutinho P.M."/>
            <person name="Saito T."/>
            <person name="Elias M."/>
            <person name="Schaap P."/>
            <person name="Kay R.R."/>
            <person name="Henrissat B."/>
            <person name="Eichinger L."/>
            <person name="Rivero F."/>
            <person name="Putnam N.H."/>
            <person name="West C.M."/>
            <person name="Loomis W.F."/>
            <person name="Chisholm R.L."/>
            <person name="Shaulsky G."/>
            <person name="Strassmann J.E."/>
            <person name="Queller D.C."/>
            <person name="Kuspa A."/>
            <person name="Grigoriev I.V."/>
        </authorList>
    </citation>
    <scope>NUCLEOTIDE SEQUENCE [LARGE SCALE GENOMIC DNA]</scope>
    <source>
        <strain evidence="3">QSDP1</strain>
    </source>
</reference>
<evidence type="ECO:0000313" key="2">
    <source>
        <dbReference type="EMBL" id="EGC34557.1"/>
    </source>
</evidence>
<dbReference type="Pfam" id="PF03992">
    <property type="entry name" value="ABM"/>
    <property type="match status" value="1"/>
</dbReference>
<dbReference type="SUPFAM" id="SSF54909">
    <property type="entry name" value="Dimeric alpha+beta barrel"/>
    <property type="match status" value="1"/>
</dbReference>
<dbReference type="Proteomes" id="UP000001064">
    <property type="component" value="Unassembled WGS sequence"/>
</dbReference>
<accession>F0ZNC6</accession>
<dbReference type="VEuPathDB" id="AmoebaDB:DICPUDRAFT_88270"/>